<dbReference type="FunFam" id="1.20.1250.20:FF:000003">
    <property type="entry name" value="Solute carrier family 17 member 3"/>
    <property type="match status" value="1"/>
</dbReference>
<sequence>MCRGSRNQVEDGGDPLVEVIHPRTRSGCVCAVGIRHVVVGLGLLGCLLDYLMRFGLSMAIIAMVNTTHTTNHTVDNACPAALNGSHDTPMEGEGEFSWTVQEQGIILGTFFWGYFFTKTIGGRIGEVMGSRETMAVSLGVSSVLTMLTPTMAALHPMALAALRFIMGVFQGPAFPSLYAVLVRWAPQDKVATMTTIAFSGRCWTGVCDRGGVMHGGGNQWRHGLSASPGMALGSVVAMGSSQWVVDHMGWRWVFWGAGILGLVWTPFWVYFVRNVPCHPLMSRQEKELLAPNLAIKPKRRVPWGRLLRCWRFYPTILMEFANSWLGNFTTTQGPTFLNTQVGLSMQEVGFVLTVGQSSAWLGAFTFGGLSDWLLQSVRLKKVNTRRLSHSIGMLMVVAGLVSVVLAGCHKWMVSAMMMVIMIGGSATLSSFTLTPMDIAPNYAGTLSGLVGIGNIGGFLAPVITAELVTQSGGWHASMLVCGATYTLAGLLYLATTTAEVQDWNDYEELPSSEDAE</sequence>
<protein>
    <submittedName>
        <fullName evidence="9">Sialin</fullName>
    </submittedName>
</protein>
<evidence type="ECO:0000256" key="6">
    <source>
        <dbReference type="ARBA" id="ARBA00023136"/>
    </source>
</evidence>
<dbReference type="PROSITE" id="PS50850">
    <property type="entry name" value="MFS"/>
    <property type="match status" value="1"/>
</dbReference>
<evidence type="ECO:0000256" key="1">
    <source>
        <dbReference type="ARBA" id="ARBA00004141"/>
    </source>
</evidence>
<gene>
    <name evidence="9" type="primary">SLC17A5_9</name>
    <name evidence="9" type="ORF">GWK47_035274</name>
</gene>
<feature type="transmembrane region" description="Helical" evidence="7">
    <location>
        <begin position="446"/>
        <end position="468"/>
    </location>
</feature>
<evidence type="ECO:0000259" key="8">
    <source>
        <dbReference type="PROSITE" id="PS50850"/>
    </source>
</evidence>
<dbReference type="Proteomes" id="UP000770661">
    <property type="component" value="Unassembled WGS sequence"/>
</dbReference>
<dbReference type="GO" id="GO:0015293">
    <property type="term" value="F:symporter activity"/>
    <property type="evidence" value="ECO:0007669"/>
    <property type="project" value="UniProtKB-KW"/>
</dbReference>
<dbReference type="GO" id="GO:0006820">
    <property type="term" value="P:monoatomic anion transport"/>
    <property type="evidence" value="ECO:0007669"/>
    <property type="project" value="TreeGrafter"/>
</dbReference>
<evidence type="ECO:0000256" key="2">
    <source>
        <dbReference type="ARBA" id="ARBA00022448"/>
    </source>
</evidence>
<feature type="transmembrane region" description="Helical" evidence="7">
    <location>
        <begin position="411"/>
        <end position="434"/>
    </location>
</feature>
<dbReference type="Gene3D" id="1.20.1250.20">
    <property type="entry name" value="MFS general substrate transporter like domains"/>
    <property type="match status" value="2"/>
</dbReference>
<dbReference type="InterPro" id="IPR036259">
    <property type="entry name" value="MFS_trans_sf"/>
</dbReference>
<dbReference type="SUPFAM" id="SSF103473">
    <property type="entry name" value="MFS general substrate transporter"/>
    <property type="match status" value="1"/>
</dbReference>
<evidence type="ECO:0000256" key="7">
    <source>
        <dbReference type="SAM" id="Phobius"/>
    </source>
</evidence>
<feature type="domain" description="Major facilitator superfamily (MFS) profile" evidence="8">
    <location>
        <begin position="38"/>
        <end position="501"/>
    </location>
</feature>
<evidence type="ECO:0000256" key="3">
    <source>
        <dbReference type="ARBA" id="ARBA00022692"/>
    </source>
</evidence>
<comment type="caution">
    <text evidence="9">The sequence shown here is derived from an EMBL/GenBank/DDBJ whole genome shotgun (WGS) entry which is preliminary data.</text>
</comment>
<dbReference type="OrthoDB" id="2985014at2759"/>
<dbReference type="InterPro" id="IPR050382">
    <property type="entry name" value="MFS_Na/Anion_cotransporter"/>
</dbReference>
<keyword evidence="2" id="KW-0813">Transport</keyword>
<keyword evidence="6 7" id="KW-0472">Membrane</keyword>
<dbReference type="PANTHER" id="PTHR11662">
    <property type="entry name" value="SOLUTE CARRIER FAMILY 17"/>
    <property type="match status" value="1"/>
</dbReference>
<keyword evidence="4" id="KW-0769">Symport</keyword>
<evidence type="ECO:0000256" key="4">
    <source>
        <dbReference type="ARBA" id="ARBA00022847"/>
    </source>
</evidence>
<keyword evidence="5 7" id="KW-1133">Transmembrane helix</keyword>
<reference evidence="9" key="1">
    <citation type="submission" date="2020-07" db="EMBL/GenBank/DDBJ databases">
        <title>The High-quality genome of the commercially important snow crab, Chionoecetes opilio.</title>
        <authorList>
            <person name="Jeong J.-H."/>
            <person name="Ryu S."/>
        </authorList>
    </citation>
    <scope>NUCLEOTIDE SEQUENCE</scope>
    <source>
        <strain evidence="9">MADBK_172401_WGS</strain>
        <tissue evidence="9">Digestive gland</tissue>
    </source>
</reference>
<organism evidence="9 10">
    <name type="scientific">Chionoecetes opilio</name>
    <name type="common">Atlantic snow crab</name>
    <name type="synonym">Cancer opilio</name>
    <dbReference type="NCBI Taxonomy" id="41210"/>
    <lineage>
        <taxon>Eukaryota</taxon>
        <taxon>Metazoa</taxon>
        <taxon>Ecdysozoa</taxon>
        <taxon>Arthropoda</taxon>
        <taxon>Crustacea</taxon>
        <taxon>Multicrustacea</taxon>
        <taxon>Malacostraca</taxon>
        <taxon>Eumalacostraca</taxon>
        <taxon>Eucarida</taxon>
        <taxon>Decapoda</taxon>
        <taxon>Pleocyemata</taxon>
        <taxon>Brachyura</taxon>
        <taxon>Eubrachyura</taxon>
        <taxon>Majoidea</taxon>
        <taxon>Majidae</taxon>
        <taxon>Chionoecetes</taxon>
    </lineage>
</organism>
<feature type="transmembrane region" description="Helical" evidence="7">
    <location>
        <begin position="160"/>
        <end position="181"/>
    </location>
</feature>
<proteinExistence type="predicted"/>
<evidence type="ECO:0000313" key="9">
    <source>
        <dbReference type="EMBL" id="KAG0727141.1"/>
    </source>
</evidence>
<keyword evidence="10" id="KW-1185">Reference proteome</keyword>
<feature type="transmembrane region" description="Helical" evidence="7">
    <location>
        <begin position="133"/>
        <end position="154"/>
    </location>
</feature>
<feature type="transmembrane region" description="Helical" evidence="7">
    <location>
        <begin position="252"/>
        <end position="271"/>
    </location>
</feature>
<dbReference type="InterPro" id="IPR011701">
    <property type="entry name" value="MFS"/>
</dbReference>
<accession>A0A8J5D0C0</accession>
<dbReference type="AlphaFoldDB" id="A0A8J5D0C0"/>
<evidence type="ECO:0000313" key="10">
    <source>
        <dbReference type="Proteomes" id="UP000770661"/>
    </source>
</evidence>
<dbReference type="PANTHER" id="PTHR11662:SF336">
    <property type="entry name" value="LP19554P"/>
    <property type="match status" value="1"/>
</dbReference>
<dbReference type="Pfam" id="PF07690">
    <property type="entry name" value="MFS_1"/>
    <property type="match status" value="2"/>
</dbReference>
<dbReference type="EMBL" id="JACEEZ010003674">
    <property type="protein sequence ID" value="KAG0727141.1"/>
    <property type="molecule type" value="Genomic_DNA"/>
</dbReference>
<name>A0A8J5D0C0_CHIOP</name>
<feature type="transmembrane region" description="Helical" evidence="7">
    <location>
        <begin position="474"/>
        <end position="494"/>
    </location>
</feature>
<dbReference type="InterPro" id="IPR020846">
    <property type="entry name" value="MFS_dom"/>
</dbReference>
<dbReference type="GO" id="GO:0016020">
    <property type="term" value="C:membrane"/>
    <property type="evidence" value="ECO:0007669"/>
    <property type="project" value="UniProtKB-SubCell"/>
</dbReference>
<evidence type="ECO:0000256" key="5">
    <source>
        <dbReference type="ARBA" id="ARBA00022989"/>
    </source>
</evidence>
<comment type="subcellular location">
    <subcellularLocation>
        <location evidence="1">Membrane</location>
        <topology evidence="1">Multi-pass membrane protein</topology>
    </subcellularLocation>
</comment>
<keyword evidence="3 7" id="KW-0812">Transmembrane</keyword>
<feature type="transmembrane region" description="Helical" evidence="7">
    <location>
        <begin position="386"/>
        <end position="405"/>
    </location>
</feature>